<protein>
    <submittedName>
        <fullName evidence="1">Uncharacterized protein</fullName>
    </submittedName>
</protein>
<proteinExistence type="predicted"/>
<dbReference type="EMBL" id="JAQQBR010000003">
    <property type="protein sequence ID" value="KAK0179448.1"/>
    <property type="molecule type" value="Genomic_DNA"/>
</dbReference>
<evidence type="ECO:0000313" key="2">
    <source>
        <dbReference type="Proteomes" id="UP001168972"/>
    </source>
</evidence>
<accession>A0AA39G157</accession>
<name>A0AA39G157_MICHY</name>
<evidence type="ECO:0000313" key="1">
    <source>
        <dbReference type="EMBL" id="KAK0179448.1"/>
    </source>
</evidence>
<sequence>MHFLQNFYNGKIVKKFKPVDRIKVGRKFLQTLEGCPESQPEWMELEGGAVCYAPSRLGKLVLRITGFPRISQQVLQQNPEQFHRNGDSSLPNHHSETRHLYLGFHHPWDRDLWRGWLKHLRHKKKQI</sequence>
<gene>
    <name evidence="1" type="ORF">PV327_005200</name>
</gene>
<dbReference type="AlphaFoldDB" id="A0AA39G157"/>
<reference evidence="1" key="1">
    <citation type="journal article" date="2023" name="bioRxiv">
        <title>Scaffold-level genome assemblies of two parasitoid biocontrol wasps reveal the parthenogenesis mechanism and an associated novel virus.</title>
        <authorList>
            <person name="Inwood S."/>
            <person name="Skelly J."/>
            <person name="Guhlin J."/>
            <person name="Harrop T."/>
            <person name="Goldson S."/>
            <person name="Dearden P."/>
        </authorList>
    </citation>
    <scope>NUCLEOTIDE SEQUENCE</scope>
    <source>
        <strain evidence="1">Lincoln</strain>
        <tissue evidence="1">Whole body</tissue>
    </source>
</reference>
<reference evidence="1" key="2">
    <citation type="submission" date="2023-03" db="EMBL/GenBank/DDBJ databases">
        <authorList>
            <person name="Inwood S.N."/>
            <person name="Skelly J.G."/>
            <person name="Guhlin J."/>
            <person name="Harrop T.W.R."/>
            <person name="Goldson S.G."/>
            <person name="Dearden P.K."/>
        </authorList>
    </citation>
    <scope>NUCLEOTIDE SEQUENCE</scope>
    <source>
        <strain evidence="1">Lincoln</strain>
        <tissue evidence="1">Whole body</tissue>
    </source>
</reference>
<comment type="caution">
    <text evidence="1">The sequence shown here is derived from an EMBL/GenBank/DDBJ whole genome shotgun (WGS) entry which is preliminary data.</text>
</comment>
<dbReference type="Proteomes" id="UP001168972">
    <property type="component" value="Unassembled WGS sequence"/>
</dbReference>
<keyword evidence="2" id="KW-1185">Reference proteome</keyword>
<organism evidence="1 2">
    <name type="scientific">Microctonus hyperodae</name>
    <name type="common">Parasitoid wasp</name>
    <dbReference type="NCBI Taxonomy" id="165561"/>
    <lineage>
        <taxon>Eukaryota</taxon>
        <taxon>Metazoa</taxon>
        <taxon>Ecdysozoa</taxon>
        <taxon>Arthropoda</taxon>
        <taxon>Hexapoda</taxon>
        <taxon>Insecta</taxon>
        <taxon>Pterygota</taxon>
        <taxon>Neoptera</taxon>
        <taxon>Endopterygota</taxon>
        <taxon>Hymenoptera</taxon>
        <taxon>Apocrita</taxon>
        <taxon>Ichneumonoidea</taxon>
        <taxon>Braconidae</taxon>
        <taxon>Euphorinae</taxon>
        <taxon>Microctonus</taxon>
    </lineage>
</organism>